<accession>A0AAP0BIV4</accession>
<dbReference type="AlphaFoldDB" id="A0AAP0BIV4"/>
<reference evidence="1 2" key="1">
    <citation type="journal article" date="2022" name="Nat. Plants">
        <title>Genomes of leafy and leafless Platanthera orchids illuminate the evolution of mycoheterotrophy.</title>
        <authorList>
            <person name="Li M.H."/>
            <person name="Liu K.W."/>
            <person name="Li Z."/>
            <person name="Lu H.C."/>
            <person name="Ye Q.L."/>
            <person name="Zhang D."/>
            <person name="Wang J.Y."/>
            <person name="Li Y.F."/>
            <person name="Zhong Z.M."/>
            <person name="Liu X."/>
            <person name="Yu X."/>
            <person name="Liu D.K."/>
            <person name="Tu X.D."/>
            <person name="Liu B."/>
            <person name="Hao Y."/>
            <person name="Liao X.Y."/>
            <person name="Jiang Y.T."/>
            <person name="Sun W.H."/>
            <person name="Chen J."/>
            <person name="Chen Y.Q."/>
            <person name="Ai Y."/>
            <person name="Zhai J.W."/>
            <person name="Wu S.S."/>
            <person name="Zhou Z."/>
            <person name="Hsiao Y.Y."/>
            <person name="Wu W.L."/>
            <person name="Chen Y.Y."/>
            <person name="Lin Y.F."/>
            <person name="Hsu J.L."/>
            <person name="Li C.Y."/>
            <person name="Wang Z.W."/>
            <person name="Zhao X."/>
            <person name="Zhong W.Y."/>
            <person name="Ma X.K."/>
            <person name="Ma L."/>
            <person name="Huang J."/>
            <person name="Chen G.Z."/>
            <person name="Huang M.Z."/>
            <person name="Huang L."/>
            <person name="Peng D.H."/>
            <person name="Luo Y.B."/>
            <person name="Zou S.Q."/>
            <person name="Chen S.P."/>
            <person name="Lan S."/>
            <person name="Tsai W.C."/>
            <person name="Van de Peer Y."/>
            <person name="Liu Z.J."/>
        </authorList>
    </citation>
    <scope>NUCLEOTIDE SEQUENCE [LARGE SCALE GENOMIC DNA]</scope>
    <source>
        <strain evidence="1">Lor287</strain>
    </source>
</reference>
<evidence type="ECO:0008006" key="3">
    <source>
        <dbReference type="Google" id="ProtNLM"/>
    </source>
</evidence>
<proteinExistence type="predicted"/>
<evidence type="ECO:0000313" key="2">
    <source>
        <dbReference type="Proteomes" id="UP001418222"/>
    </source>
</evidence>
<evidence type="ECO:0000313" key="1">
    <source>
        <dbReference type="EMBL" id="KAK8940450.1"/>
    </source>
</evidence>
<gene>
    <name evidence="1" type="ORF">KSP39_PZI010377</name>
</gene>
<protein>
    <recommendedName>
        <fullName evidence="3">BZIP domain-containing protein</fullName>
    </recommendedName>
</protein>
<organism evidence="1 2">
    <name type="scientific">Platanthera zijinensis</name>
    <dbReference type="NCBI Taxonomy" id="2320716"/>
    <lineage>
        <taxon>Eukaryota</taxon>
        <taxon>Viridiplantae</taxon>
        <taxon>Streptophyta</taxon>
        <taxon>Embryophyta</taxon>
        <taxon>Tracheophyta</taxon>
        <taxon>Spermatophyta</taxon>
        <taxon>Magnoliopsida</taxon>
        <taxon>Liliopsida</taxon>
        <taxon>Asparagales</taxon>
        <taxon>Orchidaceae</taxon>
        <taxon>Orchidoideae</taxon>
        <taxon>Orchideae</taxon>
        <taxon>Orchidinae</taxon>
        <taxon>Platanthera</taxon>
    </lineage>
</organism>
<keyword evidence="2" id="KW-1185">Reference proteome</keyword>
<dbReference type="Proteomes" id="UP001418222">
    <property type="component" value="Unassembled WGS sequence"/>
</dbReference>
<comment type="caution">
    <text evidence="1">The sequence shown here is derived from an EMBL/GenBank/DDBJ whole genome shotgun (WGS) entry which is preliminary data.</text>
</comment>
<dbReference type="EMBL" id="JBBWWQ010000008">
    <property type="protein sequence ID" value="KAK8940450.1"/>
    <property type="molecule type" value="Genomic_DNA"/>
</dbReference>
<sequence length="135" mass="15324">MDCFLDEILKDTQHHAYTHTHSCKPPDETTVSTQKGSTKKCSCKNQEAVRKYIEKKKKAKTSSLEVEVVQLREINQQLMKRLQSQANLEAENAQVLGLMRQLDVVVGIVENVEDGSGWSKVCRPHRPPRPGRLRG</sequence>
<name>A0AAP0BIV4_9ASPA</name>